<dbReference type="PIRSF" id="PIRSF002825">
    <property type="entry name" value="CfbpA"/>
    <property type="match status" value="1"/>
</dbReference>
<dbReference type="GO" id="GO:0030288">
    <property type="term" value="C:outer membrane-bounded periplasmic space"/>
    <property type="evidence" value="ECO:0007669"/>
    <property type="project" value="TreeGrafter"/>
</dbReference>
<keyword evidence="3" id="KW-0479">Metal-binding</keyword>
<organism evidence="4 5">
    <name type="scientific">Terasakiella brassicae</name>
    <dbReference type="NCBI Taxonomy" id="1634917"/>
    <lineage>
        <taxon>Bacteria</taxon>
        <taxon>Pseudomonadati</taxon>
        <taxon>Pseudomonadota</taxon>
        <taxon>Alphaproteobacteria</taxon>
        <taxon>Rhodospirillales</taxon>
        <taxon>Terasakiellaceae</taxon>
        <taxon>Terasakiella</taxon>
    </lineage>
</organism>
<feature type="binding site" evidence="3">
    <location>
        <position position="256"/>
    </location>
    <ligand>
        <name>Fe cation</name>
        <dbReference type="ChEBI" id="CHEBI:24875"/>
    </ligand>
</feature>
<dbReference type="InterPro" id="IPR026045">
    <property type="entry name" value="Ferric-bd"/>
</dbReference>
<reference evidence="4" key="2">
    <citation type="submission" date="2020-09" db="EMBL/GenBank/DDBJ databases">
        <authorList>
            <person name="Sun Q."/>
            <person name="Zhou Y."/>
        </authorList>
    </citation>
    <scope>NUCLEOTIDE SEQUENCE</scope>
    <source>
        <strain evidence="4">CGMCC 1.15254</strain>
    </source>
</reference>
<dbReference type="PANTHER" id="PTHR30006">
    <property type="entry name" value="THIAMINE-BINDING PERIPLASMIC PROTEIN-RELATED"/>
    <property type="match status" value="1"/>
</dbReference>
<keyword evidence="2" id="KW-0732">Signal</keyword>
<proteinExistence type="inferred from homology"/>
<evidence type="ECO:0000256" key="3">
    <source>
        <dbReference type="PIRSR" id="PIRSR002825-1"/>
    </source>
</evidence>
<protein>
    <submittedName>
        <fullName evidence="4">Iron ABC transporter substrate-binding protein</fullName>
    </submittedName>
</protein>
<dbReference type="EMBL" id="BMHV01000011">
    <property type="protein sequence ID" value="GGF64090.1"/>
    <property type="molecule type" value="Genomic_DNA"/>
</dbReference>
<feature type="binding site" evidence="3">
    <location>
        <position position="255"/>
    </location>
    <ligand>
        <name>Fe cation</name>
        <dbReference type="ChEBI" id="CHEBI:24875"/>
    </ligand>
</feature>
<accession>A0A917BZ94</accession>
<comment type="caution">
    <text evidence="4">The sequence shown here is derived from an EMBL/GenBank/DDBJ whole genome shotgun (WGS) entry which is preliminary data.</text>
</comment>
<name>A0A917BZ94_9PROT</name>
<keyword evidence="3" id="KW-0408">Iron</keyword>
<dbReference type="Pfam" id="PF13343">
    <property type="entry name" value="SBP_bac_6"/>
    <property type="match status" value="1"/>
</dbReference>
<dbReference type="Gene3D" id="3.40.190.10">
    <property type="entry name" value="Periplasmic binding protein-like II"/>
    <property type="match status" value="2"/>
</dbReference>
<dbReference type="GO" id="GO:0046872">
    <property type="term" value="F:metal ion binding"/>
    <property type="evidence" value="ECO:0007669"/>
    <property type="project" value="UniProtKB-KW"/>
</dbReference>
<evidence type="ECO:0000256" key="1">
    <source>
        <dbReference type="ARBA" id="ARBA00008520"/>
    </source>
</evidence>
<comment type="similarity">
    <text evidence="1">Belongs to the bacterial solute-binding protein 1 family.</text>
</comment>
<dbReference type="SUPFAM" id="SSF53850">
    <property type="entry name" value="Periplasmic binding protein-like II"/>
    <property type="match status" value="1"/>
</dbReference>
<evidence type="ECO:0000256" key="2">
    <source>
        <dbReference type="ARBA" id="ARBA00022729"/>
    </source>
</evidence>
<dbReference type="AlphaFoldDB" id="A0A917BZ94"/>
<dbReference type="PANTHER" id="PTHR30006:SF15">
    <property type="entry name" value="IRON-UTILIZATION PERIPLASMIC PROTEIN"/>
    <property type="match status" value="1"/>
</dbReference>
<dbReference type="CDD" id="cd13542">
    <property type="entry name" value="PBP2_FutA1_ilke"/>
    <property type="match status" value="1"/>
</dbReference>
<sequence length="374" mass="41099">MQVVLTCDINRSEMKIIRIFNLLTYGLKMKKISLSKTALSLVAGIVGLTSFNMNANAAEEVNIYSYRKEVLIRPLLDRFTENTGIKVNLVNGKADVLLERLKSEGMNSPADILITADVGRLIRAEDAGVLQSVESDTLSKLIPAQYRDPKGQWFGLSLRSRVIFTAKDRVKPGEISTYEDLADPKWANRICIRSSGNIYNQSLLGSLIEHNGKENAATWTKAVVDNLARKPQGGDRDQIKAVAAGECDVAVGNTYYFGRMQAGKDAGEKAAADKVELVWPNQEGRGAHVNISGAGVTKSAKNKENAVKLIEFLASDEAQAIYAKDVFEYPLRDGIELSPTVAAWGKFKADDIELAKFAAHQKEAVKMFDQAGWR</sequence>
<evidence type="ECO:0000313" key="5">
    <source>
        <dbReference type="Proteomes" id="UP000632498"/>
    </source>
</evidence>
<reference evidence="4" key="1">
    <citation type="journal article" date="2014" name="Int. J. Syst. Evol. Microbiol.">
        <title>Complete genome sequence of Corynebacterium casei LMG S-19264T (=DSM 44701T), isolated from a smear-ripened cheese.</title>
        <authorList>
            <consortium name="US DOE Joint Genome Institute (JGI-PGF)"/>
            <person name="Walter F."/>
            <person name="Albersmeier A."/>
            <person name="Kalinowski J."/>
            <person name="Ruckert C."/>
        </authorList>
    </citation>
    <scope>NUCLEOTIDE SEQUENCE</scope>
    <source>
        <strain evidence="4">CGMCC 1.15254</strain>
    </source>
</reference>
<keyword evidence="5" id="KW-1185">Reference proteome</keyword>
<gene>
    <name evidence="4" type="ORF">GCM10011332_17660</name>
</gene>
<evidence type="ECO:0000313" key="4">
    <source>
        <dbReference type="EMBL" id="GGF64090.1"/>
    </source>
</evidence>
<dbReference type="Proteomes" id="UP000632498">
    <property type="component" value="Unassembled WGS sequence"/>
</dbReference>